<dbReference type="Proteomes" id="UP000321899">
    <property type="component" value="Unassembled WGS sequence"/>
</dbReference>
<dbReference type="Gene3D" id="1.25.40.10">
    <property type="entry name" value="Tetratricopeptide repeat domain"/>
    <property type="match status" value="1"/>
</dbReference>
<protein>
    <submittedName>
        <fullName evidence="2">Uncharacterized protein</fullName>
    </submittedName>
</protein>
<dbReference type="RefSeq" id="WP_139449056.1">
    <property type="nucleotide sequence ID" value="NZ_VDMB01000012.1"/>
</dbReference>
<gene>
    <name evidence="2" type="ORF">FIM25_10575</name>
</gene>
<accession>A0A5S5MF84</accession>
<sequence>MKKKSAVEFIVAGLGFMLLLGGCGDSSSGSSSGGTPSAQTVQVSGYVEDPAIRGAVVELWNSHGSAAGICGTSGNQLCRTVSGDDGFFRFRVLKDAPAGLEVVASGGMDTETGISLGNLRLKALLDGAASKDQVAVTPVTTLVAMAVKAGQTTEEAQKNVREFLGLEAEADLMLRPMGPGGGFVLQRSMVITKIVTDLNSLGVSDPFGKLSGLMAEGQALIRQGDMDEITLGNAGLPQERIREVRSLHEALRSAGVQNTAALVAAARKSLLADSLMKSMERLFTHSDDDFEAHRDFYRDNAAVLSENLMAHAEMPVSGLPVERIFRYLIDAYGLVDMELNDDETAYKMTGKLVRSQLTLQDLTKDGIPLSEDARIRELARAAYIYDVAEALLPGELPGNDNAKRIHYYYNSNTSRLYKAETMLDTVLDDTVNDTIRTEIVRGKARVGLFDEAKVIIKEQMYLDFQKARAWVAVAENYIPFGKFKEAEDCLDEALRIHKALLSSKGYHNLESADTSLLQTIAKWYRKAHYPEKSKEIAEYMHGELGPHLSAPSYSRILQAMVNLADDFISMDEPDQRDAPAARDALDALYRYAQDCPPTERANGRRDYMLKVMYLADAALRYAWLGDGVRAYEIVQEVEGMRSNDGLASFSPPNQEYNNYTKDLTWVYVPRMVEALVISAYMDEAKALLKTLPANRASQKGRSYGDFAVGMVEQGYSAHEIVDELEKLISGRNAEETAEMQIRALTYFNEAVPHAAMVMVEKGRYQEAALLADQALKYVNAIYKPGAADKDISYSKVFQGYLRCARIYHRAGYVSDALKAMDYAETVLFGGGFSAEKIDDKGRLIRDAAGNFDTEWLDYDKVQDDEQLIFGIGYIARMWNEMGDDARSREFLERGRSRLSDISQTAGSVFVAREYNKLIRSALNSDDIEMALSLISEGEAVADRIHTDAVQEDQREKAFQDQAQQLRSLGEKAWEVGELSLARELFRKAYTAAKMLSSLSNRTKEMGDIAQSAGEAGLVDFGMEVALAVPVIPERYKTIGKVAEKVVKYDDFNGVSIAWVDTDRDGRPDFFHPLATVEMIVASGLVLDEDSNGNGIPDTEDLRPLYVK</sequence>
<dbReference type="EMBL" id="VDMB01000012">
    <property type="protein sequence ID" value="TYT74396.1"/>
    <property type="molecule type" value="Genomic_DNA"/>
</dbReference>
<dbReference type="OrthoDB" id="9778643at2"/>
<reference evidence="2 3" key="1">
    <citation type="submission" date="2019-06" db="EMBL/GenBank/DDBJ databases">
        <title>Desulfobotulus mexicanus sp. nov., a novel sulfate-reducing bacterium isolated from the sediment of an alkaline crater lake in Mexico.</title>
        <authorList>
            <person name="Hirschler-Rea A."/>
        </authorList>
    </citation>
    <scope>NUCLEOTIDE SEQUENCE [LARGE SCALE GENOMIC DNA]</scope>
    <source>
        <strain evidence="2 3">PAR22N</strain>
    </source>
</reference>
<organism evidence="2 3">
    <name type="scientific">Desulfobotulus mexicanus</name>
    <dbReference type="NCBI Taxonomy" id="2586642"/>
    <lineage>
        <taxon>Bacteria</taxon>
        <taxon>Pseudomonadati</taxon>
        <taxon>Thermodesulfobacteriota</taxon>
        <taxon>Desulfobacteria</taxon>
        <taxon>Desulfobacterales</taxon>
        <taxon>Desulfobacteraceae</taxon>
        <taxon>Desulfobotulus</taxon>
    </lineage>
</organism>
<proteinExistence type="predicted"/>
<keyword evidence="1" id="KW-0802">TPR repeat</keyword>
<feature type="repeat" description="TPR" evidence="1">
    <location>
        <begin position="467"/>
        <end position="500"/>
    </location>
</feature>
<dbReference type="SUPFAM" id="SSF48452">
    <property type="entry name" value="TPR-like"/>
    <property type="match status" value="1"/>
</dbReference>
<keyword evidence="3" id="KW-1185">Reference proteome</keyword>
<dbReference type="InterPro" id="IPR011990">
    <property type="entry name" value="TPR-like_helical_dom_sf"/>
</dbReference>
<dbReference type="PROSITE" id="PS51257">
    <property type="entry name" value="PROKAR_LIPOPROTEIN"/>
    <property type="match status" value="1"/>
</dbReference>
<dbReference type="AlphaFoldDB" id="A0A5S5MF84"/>
<dbReference type="InterPro" id="IPR019734">
    <property type="entry name" value="TPR_rpt"/>
</dbReference>
<dbReference type="PROSITE" id="PS50005">
    <property type="entry name" value="TPR"/>
    <property type="match status" value="1"/>
</dbReference>
<evidence type="ECO:0000313" key="2">
    <source>
        <dbReference type="EMBL" id="TYT74396.1"/>
    </source>
</evidence>
<evidence type="ECO:0000313" key="3">
    <source>
        <dbReference type="Proteomes" id="UP000321899"/>
    </source>
</evidence>
<evidence type="ECO:0000256" key="1">
    <source>
        <dbReference type="PROSITE-ProRule" id="PRU00339"/>
    </source>
</evidence>
<name>A0A5S5MF84_9BACT</name>
<comment type="caution">
    <text evidence="2">The sequence shown here is derived from an EMBL/GenBank/DDBJ whole genome shotgun (WGS) entry which is preliminary data.</text>
</comment>